<feature type="transmembrane region" description="Helical" evidence="1">
    <location>
        <begin position="60"/>
        <end position="85"/>
    </location>
</feature>
<protein>
    <recommendedName>
        <fullName evidence="4">Transmembrane protein</fullName>
    </recommendedName>
</protein>
<gene>
    <name evidence="2" type="ORF">RB653_009071</name>
</gene>
<dbReference type="Proteomes" id="UP001344447">
    <property type="component" value="Unassembled WGS sequence"/>
</dbReference>
<comment type="caution">
    <text evidence="2">The sequence shown here is derived from an EMBL/GenBank/DDBJ whole genome shotgun (WGS) entry which is preliminary data.</text>
</comment>
<keyword evidence="1" id="KW-1133">Transmembrane helix</keyword>
<sequence length="121" mass="13674">METQTSFINNESRVYSSKINQPNFINKIGSSYDSESARLIPISGNFKNELNNNKQKRKVIIARVFICLCLFICVGLASMGLFHYLITNDRRLDSISILFWSGSAFLIIVLIICLMAKNCGD</sequence>
<keyword evidence="1" id="KW-0812">Transmembrane</keyword>
<name>A0AAN7U1N1_9MYCE</name>
<evidence type="ECO:0000256" key="1">
    <source>
        <dbReference type="SAM" id="Phobius"/>
    </source>
</evidence>
<keyword evidence="3" id="KW-1185">Reference proteome</keyword>
<reference evidence="2 3" key="1">
    <citation type="submission" date="2023-11" db="EMBL/GenBank/DDBJ databases">
        <title>Dfirmibasis_genome.</title>
        <authorList>
            <person name="Edelbroek B."/>
            <person name="Kjellin J."/>
            <person name="Jerlstrom-Hultqvist J."/>
            <person name="Soderbom F."/>
        </authorList>
    </citation>
    <scope>NUCLEOTIDE SEQUENCE [LARGE SCALE GENOMIC DNA]</scope>
    <source>
        <strain evidence="2 3">TNS-C-14</strain>
    </source>
</reference>
<accession>A0AAN7U1N1</accession>
<evidence type="ECO:0000313" key="2">
    <source>
        <dbReference type="EMBL" id="KAK5579388.1"/>
    </source>
</evidence>
<organism evidence="2 3">
    <name type="scientific">Dictyostelium firmibasis</name>
    <dbReference type="NCBI Taxonomy" id="79012"/>
    <lineage>
        <taxon>Eukaryota</taxon>
        <taxon>Amoebozoa</taxon>
        <taxon>Evosea</taxon>
        <taxon>Eumycetozoa</taxon>
        <taxon>Dictyostelia</taxon>
        <taxon>Dictyosteliales</taxon>
        <taxon>Dictyosteliaceae</taxon>
        <taxon>Dictyostelium</taxon>
    </lineage>
</organism>
<proteinExistence type="predicted"/>
<dbReference type="AlphaFoldDB" id="A0AAN7U1N1"/>
<evidence type="ECO:0008006" key="4">
    <source>
        <dbReference type="Google" id="ProtNLM"/>
    </source>
</evidence>
<dbReference type="EMBL" id="JAVFKY010000003">
    <property type="protein sequence ID" value="KAK5579388.1"/>
    <property type="molecule type" value="Genomic_DNA"/>
</dbReference>
<feature type="transmembrane region" description="Helical" evidence="1">
    <location>
        <begin position="97"/>
        <end position="116"/>
    </location>
</feature>
<keyword evidence="1" id="KW-0472">Membrane</keyword>
<evidence type="ECO:0000313" key="3">
    <source>
        <dbReference type="Proteomes" id="UP001344447"/>
    </source>
</evidence>